<proteinExistence type="predicted"/>
<evidence type="ECO:0000256" key="1">
    <source>
        <dbReference type="SAM" id="MobiDB-lite"/>
    </source>
</evidence>
<feature type="region of interest" description="Disordered" evidence="1">
    <location>
        <begin position="95"/>
        <end position="120"/>
    </location>
</feature>
<keyword evidence="3" id="KW-1185">Reference proteome</keyword>
<sequence length="214" mass="23327">MQYTGKIDLFEKAWELALDQYQSSPKLKALIQAMVKNGQPFEHAIDRFTRWANIDEAEGEWLDILGSLRNFPREAGESDSDYRQRLKSDILVDNSGTPDNVIDNARELSGDEKPQYMDEDNPDDPLDVAFFVYTPNGRQILQAKVRKLAPAGVLGIAGAAIGQGDGSLLADADGKLFLMAAEDANIGTGSLLVAESDGTRLVAEDGVTQLIPEA</sequence>
<gene>
    <name evidence="2" type="ORF">BGX16_2423</name>
</gene>
<dbReference type="AlphaFoldDB" id="A0A2M9A9V7"/>
<dbReference type="OrthoDB" id="9814771at2"/>
<dbReference type="EMBL" id="PGEX01000001">
    <property type="protein sequence ID" value="PJJ42397.1"/>
    <property type="molecule type" value="Genomic_DNA"/>
</dbReference>
<evidence type="ECO:0000313" key="3">
    <source>
        <dbReference type="Proteomes" id="UP000231134"/>
    </source>
</evidence>
<dbReference type="Proteomes" id="UP000231134">
    <property type="component" value="Unassembled WGS sequence"/>
</dbReference>
<reference evidence="2 3" key="1">
    <citation type="submission" date="2017-11" db="EMBL/GenBank/DDBJ databases">
        <title>Animal gut microbial communities from fecal samples from Wisconsin, USA.</title>
        <authorList>
            <person name="Neumann A."/>
        </authorList>
    </citation>
    <scope>NUCLEOTIDE SEQUENCE [LARGE SCALE GENOMIC DNA]</scope>
    <source>
        <strain evidence="2 3">UWS3</strain>
    </source>
</reference>
<evidence type="ECO:0000313" key="2">
    <source>
        <dbReference type="EMBL" id="PJJ42397.1"/>
    </source>
</evidence>
<dbReference type="Pfam" id="PF11041">
    <property type="entry name" value="Phage_Wedge1"/>
    <property type="match status" value="1"/>
</dbReference>
<comment type="caution">
    <text evidence="2">The sequence shown here is derived from an EMBL/GenBank/DDBJ whole genome shotgun (WGS) entry which is preliminary data.</text>
</comment>
<protein>
    <submittedName>
        <fullName evidence="2">Uncharacterized protein DUF2612</fullName>
    </submittedName>
</protein>
<organism evidence="2 3">
    <name type="scientific">Hallerella succinigenes</name>
    <dbReference type="NCBI Taxonomy" id="1896222"/>
    <lineage>
        <taxon>Bacteria</taxon>
        <taxon>Pseudomonadati</taxon>
        <taxon>Fibrobacterota</taxon>
        <taxon>Fibrobacteria</taxon>
        <taxon>Fibrobacterales</taxon>
        <taxon>Fibrobacteraceae</taxon>
        <taxon>Hallerella</taxon>
    </lineage>
</organism>
<name>A0A2M9A9V7_9BACT</name>
<feature type="compositionally biased region" description="Basic and acidic residues" evidence="1">
    <location>
        <begin position="104"/>
        <end position="116"/>
    </location>
</feature>
<accession>A0A2M9A9V7</accession>
<dbReference type="InterPro" id="IPR021283">
    <property type="entry name" value="Phage_Wedge1"/>
</dbReference>
<dbReference type="RefSeq" id="WP_100426253.1">
    <property type="nucleotide sequence ID" value="NZ_PGEX01000001.1"/>
</dbReference>